<proteinExistence type="predicted"/>
<organism evidence="1 2">
    <name type="scientific">Pluteus cervinus</name>
    <dbReference type="NCBI Taxonomy" id="181527"/>
    <lineage>
        <taxon>Eukaryota</taxon>
        <taxon>Fungi</taxon>
        <taxon>Dikarya</taxon>
        <taxon>Basidiomycota</taxon>
        <taxon>Agaricomycotina</taxon>
        <taxon>Agaricomycetes</taxon>
        <taxon>Agaricomycetidae</taxon>
        <taxon>Agaricales</taxon>
        <taxon>Pluteineae</taxon>
        <taxon>Pluteaceae</taxon>
        <taxon>Pluteus</taxon>
    </lineage>
</organism>
<reference evidence="1 2" key="1">
    <citation type="journal article" date="2019" name="Nat. Ecol. Evol.">
        <title>Megaphylogeny resolves global patterns of mushroom evolution.</title>
        <authorList>
            <person name="Varga T."/>
            <person name="Krizsan K."/>
            <person name="Foldi C."/>
            <person name="Dima B."/>
            <person name="Sanchez-Garcia M."/>
            <person name="Sanchez-Ramirez S."/>
            <person name="Szollosi G.J."/>
            <person name="Szarkandi J.G."/>
            <person name="Papp V."/>
            <person name="Albert L."/>
            <person name="Andreopoulos W."/>
            <person name="Angelini C."/>
            <person name="Antonin V."/>
            <person name="Barry K.W."/>
            <person name="Bougher N.L."/>
            <person name="Buchanan P."/>
            <person name="Buyck B."/>
            <person name="Bense V."/>
            <person name="Catcheside P."/>
            <person name="Chovatia M."/>
            <person name="Cooper J."/>
            <person name="Damon W."/>
            <person name="Desjardin D."/>
            <person name="Finy P."/>
            <person name="Geml J."/>
            <person name="Haridas S."/>
            <person name="Hughes K."/>
            <person name="Justo A."/>
            <person name="Karasinski D."/>
            <person name="Kautmanova I."/>
            <person name="Kiss B."/>
            <person name="Kocsube S."/>
            <person name="Kotiranta H."/>
            <person name="LaButti K.M."/>
            <person name="Lechner B.E."/>
            <person name="Liimatainen K."/>
            <person name="Lipzen A."/>
            <person name="Lukacs Z."/>
            <person name="Mihaltcheva S."/>
            <person name="Morgado L.N."/>
            <person name="Niskanen T."/>
            <person name="Noordeloos M.E."/>
            <person name="Ohm R.A."/>
            <person name="Ortiz-Santana B."/>
            <person name="Ovrebo C."/>
            <person name="Racz N."/>
            <person name="Riley R."/>
            <person name="Savchenko A."/>
            <person name="Shiryaev A."/>
            <person name="Soop K."/>
            <person name="Spirin V."/>
            <person name="Szebenyi C."/>
            <person name="Tomsovsky M."/>
            <person name="Tulloss R.E."/>
            <person name="Uehling J."/>
            <person name="Grigoriev I.V."/>
            <person name="Vagvolgyi C."/>
            <person name="Papp T."/>
            <person name="Martin F.M."/>
            <person name="Miettinen O."/>
            <person name="Hibbett D.S."/>
            <person name="Nagy L.G."/>
        </authorList>
    </citation>
    <scope>NUCLEOTIDE SEQUENCE [LARGE SCALE GENOMIC DNA]</scope>
    <source>
        <strain evidence="1 2">NL-1719</strain>
    </source>
</reference>
<evidence type="ECO:0000313" key="1">
    <source>
        <dbReference type="EMBL" id="TFK73301.1"/>
    </source>
</evidence>
<gene>
    <name evidence="1" type="ORF">BDN72DRAFT_835023</name>
</gene>
<keyword evidence="2" id="KW-1185">Reference proteome</keyword>
<sequence length="50" mass="5763">MMNRKLPPLGLHCAASISFSSFFHYLANCYLLSIATYTMHISHFSPHYEL</sequence>
<evidence type="ECO:0000313" key="2">
    <source>
        <dbReference type="Proteomes" id="UP000308600"/>
    </source>
</evidence>
<feature type="non-terminal residue" evidence="1">
    <location>
        <position position="50"/>
    </location>
</feature>
<accession>A0ACD3B5X7</accession>
<dbReference type="Proteomes" id="UP000308600">
    <property type="component" value="Unassembled WGS sequence"/>
</dbReference>
<name>A0ACD3B5X7_9AGAR</name>
<protein>
    <submittedName>
        <fullName evidence="1">Uncharacterized protein</fullName>
    </submittedName>
</protein>
<dbReference type="EMBL" id="ML208277">
    <property type="protein sequence ID" value="TFK73301.1"/>
    <property type="molecule type" value="Genomic_DNA"/>
</dbReference>